<comment type="caution">
    <text evidence="4">The sequence shown here is derived from an EMBL/GenBank/DDBJ whole genome shotgun (WGS) entry which is preliminary data.</text>
</comment>
<dbReference type="InterPro" id="IPR001647">
    <property type="entry name" value="HTH_TetR"/>
</dbReference>
<organism evidence="4 5">
    <name type="scientific">Catenuloplanes niger</name>
    <dbReference type="NCBI Taxonomy" id="587534"/>
    <lineage>
        <taxon>Bacteria</taxon>
        <taxon>Bacillati</taxon>
        <taxon>Actinomycetota</taxon>
        <taxon>Actinomycetes</taxon>
        <taxon>Micromonosporales</taxon>
        <taxon>Micromonosporaceae</taxon>
        <taxon>Catenuloplanes</taxon>
    </lineage>
</organism>
<evidence type="ECO:0000313" key="4">
    <source>
        <dbReference type="EMBL" id="MDR7320614.1"/>
    </source>
</evidence>
<dbReference type="GO" id="GO:0006355">
    <property type="term" value="P:regulation of DNA-templated transcription"/>
    <property type="evidence" value="ECO:0007669"/>
    <property type="project" value="UniProtKB-ARBA"/>
</dbReference>
<accession>A0AAE3ZIK4</accession>
<dbReference type="PANTHER" id="PTHR30328:SF54">
    <property type="entry name" value="HTH-TYPE TRANSCRIPTIONAL REPRESSOR SCO4008"/>
    <property type="match status" value="1"/>
</dbReference>
<dbReference type="InterPro" id="IPR036271">
    <property type="entry name" value="Tet_transcr_reg_TetR-rel_C_sf"/>
</dbReference>
<dbReference type="InterPro" id="IPR009057">
    <property type="entry name" value="Homeodomain-like_sf"/>
</dbReference>
<keyword evidence="5" id="KW-1185">Reference proteome</keyword>
<keyword evidence="1 2" id="KW-0238">DNA-binding</keyword>
<dbReference type="GO" id="GO:0003677">
    <property type="term" value="F:DNA binding"/>
    <property type="evidence" value="ECO:0007669"/>
    <property type="project" value="UniProtKB-UniRule"/>
</dbReference>
<dbReference type="AlphaFoldDB" id="A0AAE3ZIK4"/>
<gene>
    <name evidence="4" type="ORF">J2S44_000864</name>
</gene>
<dbReference type="InterPro" id="IPR050109">
    <property type="entry name" value="HTH-type_TetR-like_transc_reg"/>
</dbReference>
<dbReference type="PANTHER" id="PTHR30328">
    <property type="entry name" value="TRANSCRIPTIONAL REPRESSOR"/>
    <property type="match status" value="1"/>
</dbReference>
<evidence type="ECO:0000256" key="2">
    <source>
        <dbReference type="PROSITE-ProRule" id="PRU00335"/>
    </source>
</evidence>
<feature type="DNA-binding region" description="H-T-H motif" evidence="2">
    <location>
        <begin position="86"/>
        <end position="105"/>
    </location>
</feature>
<dbReference type="Pfam" id="PF00440">
    <property type="entry name" value="TetR_N"/>
    <property type="match status" value="1"/>
</dbReference>
<dbReference type="EMBL" id="JAVDYC010000001">
    <property type="protein sequence ID" value="MDR7320614.1"/>
    <property type="molecule type" value="Genomic_DNA"/>
</dbReference>
<feature type="domain" description="HTH tetR-type" evidence="3">
    <location>
        <begin position="63"/>
        <end position="123"/>
    </location>
</feature>
<evidence type="ECO:0000256" key="1">
    <source>
        <dbReference type="ARBA" id="ARBA00023125"/>
    </source>
</evidence>
<sequence length="243" mass="27043">MDRKIIGRLSGLGARSSSDAPDIARVAHRRLRAHAGNCSHRRPAGEINIRMVMYDVRMPPDATDTKRRLLKAATDEFAQHGLAGGRVDRIADTAGANKRSIYMHFGAKEELFDRVVAECMRDLAQAITLDDGDVPRYAAELFDRLQVRPHVSRLYRWASLERQHGIDSEVTQYRERIAAIEAAQKSGQVRDDISPVELLAMVLAMVLSWDTAAWSLKELAPVEPDPAQRRAALVAGVTSLIRP</sequence>
<name>A0AAE3ZIK4_9ACTN</name>
<reference evidence="4 5" key="1">
    <citation type="submission" date="2023-07" db="EMBL/GenBank/DDBJ databases">
        <title>Sequencing the genomes of 1000 actinobacteria strains.</title>
        <authorList>
            <person name="Klenk H.-P."/>
        </authorList>
    </citation>
    <scope>NUCLEOTIDE SEQUENCE [LARGE SCALE GENOMIC DNA]</scope>
    <source>
        <strain evidence="4 5">DSM 44711</strain>
    </source>
</reference>
<protein>
    <submittedName>
        <fullName evidence="4">AcrR family transcriptional regulator</fullName>
    </submittedName>
</protein>
<dbReference type="SUPFAM" id="SSF46689">
    <property type="entry name" value="Homeodomain-like"/>
    <property type="match status" value="1"/>
</dbReference>
<proteinExistence type="predicted"/>
<dbReference type="SUPFAM" id="SSF48498">
    <property type="entry name" value="Tetracyclin repressor-like, C-terminal domain"/>
    <property type="match status" value="1"/>
</dbReference>
<dbReference type="PRINTS" id="PR00455">
    <property type="entry name" value="HTHTETR"/>
</dbReference>
<dbReference type="PROSITE" id="PS50977">
    <property type="entry name" value="HTH_TETR_2"/>
    <property type="match status" value="1"/>
</dbReference>
<evidence type="ECO:0000259" key="3">
    <source>
        <dbReference type="PROSITE" id="PS50977"/>
    </source>
</evidence>
<dbReference type="Pfam" id="PF17926">
    <property type="entry name" value="TetR_C_21"/>
    <property type="match status" value="1"/>
</dbReference>
<dbReference type="InterPro" id="IPR041467">
    <property type="entry name" value="Sco4008_C"/>
</dbReference>
<dbReference type="Gene3D" id="1.10.357.10">
    <property type="entry name" value="Tetracycline Repressor, domain 2"/>
    <property type="match status" value="1"/>
</dbReference>
<evidence type="ECO:0000313" key="5">
    <source>
        <dbReference type="Proteomes" id="UP001183629"/>
    </source>
</evidence>
<dbReference type="Proteomes" id="UP001183629">
    <property type="component" value="Unassembled WGS sequence"/>
</dbReference>